<evidence type="ECO:0000256" key="7">
    <source>
        <dbReference type="ARBA" id="ARBA00023002"/>
    </source>
</evidence>
<feature type="domain" description="Plastocyanin-like" evidence="13">
    <location>
        <begin position="284"/>
        <end position="347"/>
    </location>
</feature>
<dbReference type="InterPro" id="IPR052152">
    <property type="entry name" value="LPR1/LPR2"/>
</dbReference>
<dbReference type="EMBL" id="LR746278">
    <property type="protein sequence ID" value="CAA7408487.1"/>
    <property type="molecule type" value="Genomic_DNA"/>
</dbReference>
<proteinExistence type="inferred from homology"/>
<evidence type="ECO:0000256" key="6">
    <source>
        <dbReference type="ARBA" id="ARBA00022824"/>
    </source>
</evidence>
<dbReference type="Proteomes" id="UP000663760">
    <property type="component" value="Chromosome 15"/>
</dbReference>
<comment type="function">
    <text evidence="11">Multicopper oxidase that may play a role in the maintenance of inorganic phosphate homeostasis.</text>
</comment>
<organism evidence="15 16">
    <name type="scientific">Spirodela intermedia</name>
    <name type="common">Intermediate duckweed</name>
    <dbReference type="NCBI Taxonomy" id="51605"/>
    <lineage>
        <taxon>Eukaryota</taxon>
        <taxon>Viridiplantae</taxon>
        <taxon>Streptophyta</taxon>
        <taxon>Embryophyta</taxon>
        <taxon>Tracheophyta</taxon>
        <taxon>Spermatophyta</taxon>
        <taxon>Magnoliopsida</taxon>
        <taxon>Liliopsida</taxon>
        <taxon>Araceae</taxon>
        <taxon>Lemnoideae</taxon>
        <taxon>Spirodela</taxon>
    </lineage>
</organism>
<dbReference type="InterPro" id="IPR008972">
    <property type="entry name" value="Cupredoxin"/>
</dbReference>
<evidence type="ECO:0000256" key="9">
    <source>
        <dbReference type="ARBA" id="ARBA00023136"/>
    </source>
</evidence>
<dbReference type="PANTHER" id="PTHR48461">
    <property type="entry name" value="MULTICOPPER OXIDASE LPR1-LIKE"/>
    <property type="match status" value="1"/>
</dbReference>
<feature type="signal peptide" evidence="12">
    <location>
        <begin position="1"/>
        <end position="20"/>
    </location>
</feature>
<dbReference type="CDD" id="cd13844">
    <property type="entry name" value="CuRO_1_BOD_CotA_like"/>
    <property type="match status" value="1"/>
</dbReference>
<dbReference type="SUPFAM" id="SSF49503">
    <property type="entry name" value="Cupredoxins"/>
    <property type="match status" value="3"/>
</dbReference>
<evidence type="ECO:0000256" key="2">
    <source>
        <dbReference type="ARBA" id="ARBA00004406"/>
    </source>
</evidence>
<dbReference type="OrthoDB" id="262547at2759"/>
<keyword evidence="9" id="KW-0472">Membrane</keyword>
<dbReference type="PANTHER" id="PTHR48461:SF1">
    <property type="entry name" value="MULTICOPPER OXIDASE LPR1-LIKE"/>
    <property type="match status" value="1"/>
</dbReference>
<comment type="cofactor">
    <cofactor evidence="1">
        <name>Cu cation</name>
        <dbReference type="ChEBI" id="CHEBI:23378"/>
    </cofactor>
</comment>
<dbReference type="GO" id="GO:0016491">
    <property type="term" value="F:oxidoreductase activity"/>
    <property type="evidence" value="ECO:0007669"/>
    <property type="project" value="UniProtKB-KW"/>
</dbReference>
<evidence type="ECO:0000313" key="16">
    <source>
        <dbReference type="Proteomes" id="UP000663760"/>
    </source>
</evidence>
<reference evidence="15" key="1">
    <citation type="submission" date="2020-02" db="EMBL/GenBank/DDBJ databases">
        <authorList>
            <person name="Scholz U."/>
            <person name="Mascher M."/>
            <person name="Fiebig A."/>
        </authorList>
    </citation>
    <scope>NUCLEOTIDE SEQUENCE</scope>
</reference>
<dbReference type="FunFam" id="2.60.40.420:FF:000081">
    <property type="entry name" value="Spore coat protein A"/>
    <property type="match status" value="1"/>
</dbReference>
<dbReference type="Gene3D" id="2.60.40.420">
    <property type="entry name" value="Cupredoxins - blue copper proteins"/>
    <property type="match status" value="3"/>
</dbReference>
<accession>A0A7I8LEP7</accession>
<evidence type="ECO:0000313" key="15">
    <source>
        <dbReference type="EMBL" id="CAA7408487.1"/>
    </source>
</evidence>
<keyword evidence="8" id="KW-0186">Copper</keyword>
<dbReference type="GO" id="GO:0005507">
    <property type="term" value="F:copper ion binding"/>
    <property type="evidence" value="ECO:0007669"/>
    <property type="project" value="InterPro"/>
</dbReference>
<evidence type="ECO:0000256" key="10">
    <source>
        <dbReference type="ARBA" id="ARBA00023180"/>
    </source>
</evidence>
<evidence type="ECO:0000256" key="1">
    <source>
        <dbReference type="ARBA" id="ARBA00001935"/>
    </source>
</evidence>
<dbReference type="AlphaFoldDB" id="A0A7I8LEP7"/>
<dbReference type="PROSITE" id="PS00080">
    <property type="entry name" value="MULTICOPPER_OXIDASE2"/>
    <property type="match status" value="1"/>
</dbReference>
<dbReference type="InterPro" id="IPR011706">
    <property type="entry name" value="Cu-oxidase_C"/>
</dbReference>
<evidence type="ECO:0000259" key="14">
    <source>
        <dbReference type="Pfam" id="PF07731"/>
    </source>
</evidence>
<evidence type="ECO:0000256" key="3">
    <source>
        <dbReference type="ARBA" id="ARBA00010609"/>
    </source>
</evidence>
<dbReference type="Pfam" id="PF00394">
    <property type="entry name" value="Cu-oxidase"/>
    <property type="match status" value="1"/>
</dbReference>
<sequence>MRAMLWFPLLFLVYSDYSSAAGPPVTEESLSEVAASLKMYVDELPQMPRLHGYSISKGSVTPTKLTIGMYEKDWKFHRDLPPTKVFVYGTSKAAATFPGPAIEAIQGVPLSVTWLNFLPRRHFLPWDPTIPTAIPKRGGVPTVVHLHSGVNPPHSDGSALAWFTAGFKETGPAWSRATYTYPNVQHSGNLWYHDHALGMIPANLLAGLLGTYTIRDPVLDAKLNLPSGIEFDRQLVIADRSFTKDGSLYLNATGVDPSVHPQWHPEFFGDVITVNGKAWPYMKVQRRKYRLRILNAGNARYLGLSLSNGLPFTVVASDSSYLPQPVVTSRLLLAPSEIADVIVDFSKSKTREIELQNDAQFPFPGGDEPGELDGKVMKFVVVPGNPRPADCSTIPRKLVSYSPASLKDVTKTRYITLYEEISNVSGQPVQLYINGLTLLDPVTETPKPGTTELWNVINLTEDNHPLHIHLASFRAIKVQGLLELEAFKSCMVRKKDALKCNVRAHAAGDLVRVPEYEKTWKNAVKIEPGNMTSVIVKFTLVEGDKPFPFDATAEPGYVYHCHILDHEGNGMIRPLKLVS</sequence>
<evidence type="ECO:0000259" key="13">
    <source>
        <dbReference type="Pfam" id="PF00394"/>
    </source>
</evidence>
<keyword evidence="5 12" id="KW-0732">Signal</keyword>
<keyword evidence="6" id="KW-0256">Endoplasmic reticulum</keyword>
<keyword evidence="10" id="KW-0325">Glycoprotein</keyword>
<evidence type="ECO:0000256" key="8">
    <source>
        <dbReference type="ARBA" id="ARBA00023008"/>
    </source>
</evidence>
<comment type="subcellular location">
    <subcellularLocation>
        <location evidence="2">Endoplasmic reticulum membrane</location>
        <topology evidence="2">Peripheral membrane protein</topology>
    </subcellularLocation>
</comment>
<keyword evidence="16" id="KW-1185">Reference proteome</keyword>
<gene>
    <name evidence="15" type="ORF">SI8410_15019165</name>
</gene>
<keyword evidence="7" id="KW-0560">Oxidoreductase</keyword>
<dbReference type="GO" id="GO:0005789">
    <property type="term" value="C:endoplasmic reticulum membrane"/>
    <property type="evidence" value="ECO:0007669"/>
    <property type="project" value="UniProtKB-SubCell"/>
</dbReference>
<dbReference type="InterPro" id="IPR001117">
    <property type="entry name" value="Cu-oxidase_2nd"/>
</dbReference>
<evidence type="ECO:0000256" key="5">
    <source>
        <dbReference type="ARBA" id="ARBA00022729"/>
    </source>
</evidence>
<feature type="domain" description="Plastocyanin-like" evidence="14">
    <location>
        <begin position="442"/>
        <end position="574"/>
    </location>
</feature>
<dbReference type="Pfam" id="PF07731">
    <property type="entry name" value="Cu-oxidase_2"/>
    <property type="match status" value="1"/>
</dbReference>
<dbReference type="InterPro" id="IPR002355">
    <property type="entry name" value="Cu_oxidase_Cu_BS"/>
</dbReference>
<keyword evidence="4" id="KW-0479">Metal-binding</keyword>
<name>A0A7I8LEP7_SPIIN</name>
<dbReference type="CDD" id="cd13868">
    <property type="entry name" value="CuRO_2_CotA_like"/>
    <property type="match status" value="1"/>
</dbReference>
<feature type="chain" id="PRO_5029694511" evidence="12">
    <location>
        <begin position="21"/>
        <end position="579"/>
    </location>
</feature>
<evidence type="ECO:0000256" key="4">
    <source>
        <dbReference type="ARBA" id="ARBA00022723"/>
    </source>
</evidence>
<evidence type="ECO:0000256" key="12">
    <source>
        <dbReference type="SAM" id="SignalP"/>
    </source>
</evidence>
<evidence type="ECO:0000256" key="11">
    <source>
        <dbReference type="ARBA" id="ARBA00037077"/>
    </source>
</evidence>
<comment type="similarity">
    <text evidence="3">Belongs to the multicopper oxidase family.</text>
</comment>
<dbReference type="GO" id="GO:0016036">
    <property type="term" value="P:cellular response to phosphate starvation"/>
    <property type="evidence" value="ECO:0007669"/>
    <property type="project" value="InterPro"/>
</dbReference>
<protein>
    <submittedName>
        <fullName evidence="15">Uncharacterized protein</fullName>
    </submittedName>
</protein>